<dbReference type="Proteomes" id="UP000218209">
    <property type="component" value="Unassembled WGS sequence"/>
</dbReference>
<sequence>MDRPRDVPVPCDAQVVESAIRGTVFGTLWSVVDCLHTASWERAGRTSRGTSGFRQCARLAPTRVLHVAAFFSIYNGIQCVALRASVQPVGAAWAGGGAAGLATTVSTKNVPVVLFTSLTCATAAAGVAAITGRRK</sequence>
<keyword evidence="1" id="KW-0472">Membrane</keyword>
<keyword evidence="1" id="KW-0812">Transmembrane</keyword>
<keyword evidence="1" id="KW-1133">Transmembrane helix</keyword>
<keyword evidence="3" id="KW-1185">Reference proteome</keyword>
<dbReference type="EMBL" id="KV919421">
    <property type="protein sequence ID" value="OSX69745.1"/>
    <property type="molecule type" value="Genomic_DNA"/>
</dbReference>
<feature type="transmembrane region" description="Helical" evidence="1">
    <location>
        <begin position="110"/>
        <end position="130"/>
    </location>
</feature>
<gene>
    <name evidence="2" type="ORF">BU14_1226s0003</name>
</gene>
<organism evidence="2 3">
    <name type="scientific">Porphyra umbilicalis</name>
    <name type="common">Purple laver</name>
    <name type="synonym">Red alga</name>
    <dbReference type="NCBI Taxonomy" id="2786"/>
    <lineage>
        <taxon>Eukaryota</taxon>
        <taxon>Rhodophyta</taxon>
        <taxon>Bangiophyceae</taxon>
        <taxon>Bangiales</taxon>
        <taxon>Bangiaceae</taxon>
        <taxon>Porphyra</taxon>
    </lineage>
</organism>
<dbReference type="AlphaFoldDB" id="A0A1X6NMD3"/>
<evidence type="ECO:0000313" key="2">
    <source>
        <dbReference type="EMBL" id="OSX69745.1"/>
    </source>
</evidence>
<proteinExistence type="predicted"/>
<evidence type="ECO:0000313" key="3">
    <source>
        <dbReference type="Proteomes" id="UP000218209"/>
    </source>
</evidence>
<protein>
    <submittedName>
        <fullName evidence="2">Uncharacterized protein</fullName>
    </submittedName>
</protein>
<evidence type="ECO:0000256" key="1">
    <source>
        <dbReference type="SAM" id="Phobius"/>
    </source>
</evidence>
<name>A0A1X6NMD3_PORUM</name>
<accession>A0A1X6NMD3</accession>
<reference evidence="2 3" key="1">
    <citation type="submission" date="2017-03" db="EMBL/GenBank/DDBJ databases">
        <title>WGS assembly of Porphyra umbilicalis.</title>
        <authorList>
            <person name="Brawley S.H."/>
            <person name="Blouin N.A."/>
            <person name="Ficko-Blean E."/>
            <person name="Wheeler G.L."/>
            <person name="Lohr M."/>
            <person name="Goodson H.V."/>
            <person name="Jenkins J.W."/>
            <person name="Blaby-Haas C.E."/>
            <person name="Helliwell K.E."/>
            <person name="Chan C."/>
            <person name="Marriage T."/>
            <person name="Bhattacharya D."/>
            <person name="Klein A.S."/>
            <person name="Badis Y."/>
            <person name="Brodie J."/>
            <person name="Cao Y."/>
            <person name="Collen J."/>
            <person name="Dittami S.M."/>
            <person name="Gachon C.M."/>
            <person name="Green B.R."/>
            <person name="Karpowicz S."/>
            <person name="Kim J.W."/>
            <person name="Kudahl U."/>
            <person name="Lin S."/>
            <person name="Michel G."/>
            <person name="Mittag M."/>
            <person name="Olson B.J."/>
            <person name="Pangilinan J."/>
            <person name="Peng Y."/>
            <person name="Qiu H."/>
            <person name="Shu S."/>
            <person name="Singer J.T."/>
            <person name="Smith A.G."/>
            <person name="Sprecher B.N."/>
            <person name="Wagner V."/>
            <person name="Wang W."/>
            <person name="Wang Z.-Y."/>
            <person name="Yan J."/>
            <person name="Yarish C."/>
            <person name="Zoeuner-Riek S."/>
            <person name="Zhuang Y."/>
            <person name="Zou Y."/>
            <person name="Lindquist E.A."/>
            <person name="Grimwood J."/>
            <person name="Barry K."/>
            <person name="Rokhsar D.S."/>
            <person name="Schmutz J."/>
            <person name="Stiller J.W."/>
            <person name="Grossman A.R."/>
            <person name="Prochnik S.E."/>
        </authorList>
    </citation>
    <scope>NUCLEOTIDE SEQUENCE [LARGE SCALE GENOMIC DNA]</scope>
    <source>
        <strain evidence="2">4086291</strain>
    </source>
</reference>